<dbReference type="RefSeq" id="WP_097149132.1">
    <property type="nucleotide sequence ID" value="NZ_OBQC01000004.1"/>
</dbReference>
<feature type="domain" description="Mannose-6-phosphate isomerase type II C-terminal" evidence="2">
    <location>
        <begin position="339"/>
        <end position="442"/>
    </location>
</feature>
<dbReference type="Pfam" id="PF00483">
    <property type="entry name" value="NTP_transferase"/>
    <property type="match status" value="1"/>
</dbReference>
<dbReference type="PANTHER" id="PTHR46390:SF1">
    <property type="entry name" value="MANNOSE-1-PHOSPHATE GUANYLYLTRANSFERASE"/>
    <property type="match status" value="1"/>
</dbReference>
<evidence type="ECO:0000259" key="1">
    <source>
        <dbReference type="Pfam" id="PF00483"/>
    </source>
</evidence>
<dbReference type="GO" id="GO:0005976">
    <property type="term" value="P:polysaccharide metabolic process"/>
    <property type="evidence" value="ECO:0007669"/>
    <property type="project" value="InterPro"/>
</dbReference>
<proteinExistence type="predicted"/>
<feature type="domain" description="Nucleotidyl transferase" evidence="1">
    <location>
        <begin position="4"/>
        <end position="267"/>
    </location>
</feature>
<organism evidence="3 4">
    <name type="scientific">Ureibacillus acetophenoni</name>
    <dbReference type="NCBI Taxonomy" id="614649"/>
    <lineage>
        <taxon>Bacteria</taxon>
        <taxon>Bacillati</taxon>
        <taxon>Bacillota</taxon>
        <taxon>Bacilli</taxon>
        <taxon>Bacillales</taxon>
        <taxon>Caryophanaceae</taxon>
        <taxon>Ureibacillus</taxon>
    </lineage>
</organism>
<dbReference type="Gene3D" id="3.90.550.10">
    <property type="entry name" value="Spore Coat Polysaccharide Biosynthesis Protein SpsA, Chain A"/>
    <property type="match status" value="1"/>
</dbReference>
<dbReference type="OrthoDB" id="9806359at2"/>
<evidence type="ECO:0000259" key="2">
    <source>
        <dbReference type="Pfam" id="PF01050"/>
    </source>
</evidence>
<protein>
    <submittedName>
        <fullName evidence="3">Mannose-1-phosphate guanylyltransferase</fullName>
    </submittedName>
</protein>
<dbReference type="Gene3D" id="2.60.120.10">
    <property type="entry name" value="Jelly Rolls"/>
    <property type="match status" value="1"/>
</dbReference>
<dbReference type="SUPFAM" id="SSF51182">
    <property type="entry name" value="RmlC-like cupins"/>
    <property type="match status" value="1"/>
</dbReference>
<dbReference type="Proteomes" id="UP000219252">
    <property type="component" value="Unassembled WGS sequence"/>
</dbReference>
<dbReference type="InterPro" id="IPR051161">
    <property type="entry name" value="Mannose-6P_isomerase_type2"/>
</dbReference>
<dbReference type="CDD" id="cd02213">
    <property type="entry name" value="cupin_PMI_typeII_C"/>
    <property type="match status" value="1"/>
</dbReference>
<accession>A0A285U9S7</accession>
<dbReference type="InterPro" id="IPR011051">
    <property type="entry name" value="RmlC_Cupin_sf"/>
</dbReference>
<dbReference type="InterPro" id="IPR001538">
    <property type="entry name" value="Man6P_isomerase-2_C"/>
</dbReference>
<dbReference type="AlphaFoldDB" id="A0A285U9S7"/>
<dbReference type="Pfam" id="PF01050">
    <property type="entry name" value="MannoseP_isomer"/>
    <property type="match status" value="1"/>
</dbReference>
<dbReference type="EMBL" id="OBQC01000004">
    <property type="protein sequence ID" value="SOC38447.1"/>
    <property type="molecule type" value="Genomic_DNA"/>
</dbReference>
<keyword evidence="3" id="KW-0808">Transferase</keyword>
<dbReference type="PANTHER" id="PTHR46390">
    <property type="entry name" value="MANNOSE-1-PHOSPHATE GUANYLYLTRANSFERASE"/>
    <property type="match status" value="1"/>
</dbReference>
<reference evidence="4" key="1">
    <citation type="submission" date="2017-08" db="EMBL/GenBank/DDBJ databases">
        <authorList>
            <person name="Varghese N."/>
            <person name="Submissions S."/>
        </authorList>
    </citation>
    <scope>NUCLEOTIDE SEQUENCE [LARGE SCALE GENOMIC DNA]</scope>
    <source>
        <strain evidence="4">JC23</strain>
    </source>
</reference>
<dbReference type="GO" id="GO:0009298">
    <property type="term" value="P:GDP-mannose biosynthetic process"/>
    <property type="evidence" value="ECO:0007669"/>
    <property type="project" value="TreeGrafter"/>
</dbReference>
<dbReference type="InterPro" id="IPR029044">
    <property type="entry name" value="Nucleotide-diphossugar_trans"/>
</dbReference>
<sequence length="464" mass="53029">MHLVLLSGGSGQRLWPLSSEVRPKQFLKLLKDENGRPMSMVQRVWAQLSNTNLKDQSIIATNHSQIELMSNQLGKNIPIIIEPEKRGTFPAIVLATVYLHSVQECSEQEVVGVLPVDPFVEYQFFQYVKDLESTLINSSSELALIGVKPTSPSTKYGYIVPKTKNVDQEWLNVDYFREKPDEIEAKKLIDKGALWNCGVFAFQVKYILDMLKAKGLPTEYEKLICCYDELPNNSFDYEVVEKGKKIVVLPYERYWKDLGTWNTLTEEMDGNVFGKGKISEDSINCHIINELDIPITLLGGNNIIVAASSEGILVTDRDASTRLKNYIDGNFDRPMYEERRWGWYRVLDHTKYKEGNEVLTKRIGIKAGKNLSYQLHYQRSEFWTIIKGEGIFVLNDNMIHVRAGNVLQIPLASKHAIKAITDMEIIEVQSGGSLIEEDIVRITLDWEETVEFCRSPQLQLNDVR</sequence>
<name>A0A285U9S7_9BACL</name>
<evidence type="ECO:0000313" key="3">
    <source>
        <dbReference type="EMBL" id="SOC38447.1"/>
    </source>
</evidence>
<dbReference type="GO" id="GO:0004475">
    <property type="term" value="F:mannose-1-phosphate guanylyltransferase (GTP) activity"/>
    <property type="evidence" value="ECO:0007669"/>
    <property type="project" value="TreeGrafter"/>
</dbReference>
<evidence type="ECO:0000313" key="4">
    <source>
        <dbReference type="Proteomes" id="UP000219252"/>
    </source>
</evidence>
<dbReference type="InterPro" id="IPR005835">
    <property type="entry name" value="NTP_transferase_dom"/>
</dbReference>
<keyword evidence="4" id="KW-1185">Reference proteome</keyword>
<keyword evidence="3" id="KW-0548">Nucleotidyltransferase</keyword>
<dbReference type="SUPFAM" id="SSF53448">
    <property type="entry name" value="Nucleotide-diphospho-sugar transferases"/>
    <property type="match status" value="1"/>
</dbReference>
<gene>
    <name evidence="3" type="ORF">SAMN05877842_104137</name>
</gene>
<dbReference type="InterPro" id="IPR014710">
    <property type="entry name" value="RmlC-like_jellyroll"/>
</dbReference>